<reference evidence="3 4" key="1">
    <citation type="submission" date="2019-04" db="EMBL/GenBank/DDBJ databases">
        <authorList>
            <person name="Feng G."/>
            <person name="Zhang J."/>
            <person name="Zhu H."/>
        </authorList>
    </citation>
    <scope>NUCLEOTIDE SEQUENCE [LARGE SCALE GENOMIC DNA]</scope>
    <source>
        <strain evidence="3 4">JCM 17223</strain>
    </source>
</reference>
<dbReference type="InterPro" id="IPR036812">
    <property type="entry name" value="NAD(P)_OxRdtase_dom_sf"/>
</dbReference>
<sequence>MTSHRTLGHSGLQIAPLVLGGNVFGWTADQATSFRILDAFVAGGGNAIDTADGYSVWVPGHVGGESETIIGHWLRQRGRRDDVVIATKVGWEVNAKNKGLAKDYIIRAVEGSLKRLQTDYIDLYQSHKDDPTVPVTETLEAYDQLVRAGKVRVIGASNFTAQRLRESLEASAQHGLPRYETLQPLYNLYDRADFEQNLLPLVQEQHIGVIPYYGLAAGFLTGKYRSAADLQKSARGGGVGQKYLNEKGLRILAALDAVAARQQATPAQVALAWIIAQPGLTAPIASATSPDQVVELLQAAELQLSPDDLAQLAQAGTGEAQS</sequence>
<dbReference type="InterPro" id="IPR023210">
    <property type="entry name" value="NADP_OxRdtase_dom"/>
</dbReference>
<dbReference type="GO" id="GO:0005829">
    <property type="term" value="C:cytosol"/>
    <property type="evidence" value="ECO:0007669"/>
    <property type="project" value="TreeGrafter"/>
</dbReference>
<dbReference type="SUPFAM" id="SSF51430">
    <property type="entry name" value="NAD(P)-linked oxidoreductase"/>
    <property type="match status" value="1"/>
</dbReference>
<dbReference type="AlphaFoldDB" id="A0A4Z0PJ04"/>
<accession>A0A4Z0PJ04</accession>
<protein>
    <submittedName>
        <fullName evidence="3">Aldo/keto reductase</fullName>
    </submittedName>
</protein>
<evidence type="ECO:0000256" key="1">
    <source>
        <dbReference type="ARBA" id="ARBA00023002"/>
    </source>
</evidence>
<dbReference type="InterPro" id="IPR050523">
    <property type="entry name" value="AKR_Detox_Biosynth"/>
</dbReference>
<dbReference type="Gene3D" id="3.20.20.100">
    <property type="entry name" value="NADP-dependent oxidoreductase domain"/>
    <property type="match status" value="1"/>
</dbReference>
<comment type="caution">
    <text evidence="3">The sequence shown here is derived from an EMBL/GenBank/DDBJ whole genome shotgun (WGS) entry which is preliminary data.</text>
</comment>
<proteinExistence type="predicted"/>
<evidence type="ECO:0000313" key="3">
    <source>
        <dbReference type="EMBL" id="TGE15192.1"/>
    </source>
</evidence>
<keyword evidence="1" id="KW-0560">Oxidoreductase</keyword>
<dbReference type="Proteomes" id="UP000297739">
    <property type="component" value="Unassembled WGS sequence"/>
</dbReference>
<dbReference type="PANTHER" id="PTHR43364">
    <property type="entry name" value="NADH-SPECIFIC METHYLGLYOXAL REDUCTASE-RELATED"/>
    <property type="match status" value="1"/>
</dbReference>
<evidence type="ECO:0000313" key="4">
    <source>
        <dbReference type="Proteomes" id="UP000297739"/>
    </source>
</evidence>
<keyword evidence="4" id="KW-1185">Reference proteome</keyword>
<dbReference type="FunFam" id="3.20.20.100:FF:000004">
    <property type="entry name" value="Oxidoreductase, aldo/keto reductase"/>
    <property type="match status" value="1"/>
</dbReference>
<gene>
    <name evidence="3" type="ORF">E5J99_13370</name>
</gene>
<feature type="domain" description="NADP-dependent oxidoreductase" evidence="2">
    <location>
        <begin position="16"/>
        <end position="314"/>
    </location>
</feature>
<dbReference type="GO" id="GO:0016491">
    <property type="term" value="F:oxidoreductase activity"/>
    <property type="evidence" value="ECO:0007669"/>
    <property type="project" value="UniProtKB-KW"/>
</dbReference>
<dbReference type="Pfam" id="PF00248">
    <property type="entry name" value="Aldo_ket_red"/>
    <property type="match status" value="1"/>
</dbReference>
<name>A0A4Z0PJ04_9BACT</name>
<dbReference type="PANTHER" id="PTHR43364:SF6">
    <property type="entry name" value="OXIDOREDUCTASE-RELATED"/>
    <property type="match status" value="1"/>
</dbReference>
<dbReference type="OrthoDB" id="9773828at2"/>
<dbReference type="RefSeq" id="WP_135498314.1">
    <property type="nucleotide sequence ID" value="NZ_SRLD01000025.1"/>
</dbReference>
<dbReference type="CDD" id="cd19081">
    <property type="entry name" value="AKR_AKR9C1"/>
    <property type="match status" value="1"/>
</dbReference>
<dbReference type="InterPro" id="IPR020471">
    <property type="entry name" value="AKR"/>
</dbReference>
<evidence type="ECO:0000259" key="2">
    <source>
        <dbReference type="Pfam" id="PF00248"/>
    </source>
</evidence>
<dbReference type="PRINTS" id="PR00069">
    <property type="entry name" value="ALDKETRDTASE"/>
</dbReference>
<organism evidence="3 4">
    <name type="scientific">Hymenobacter elongatus</name>
    <dbReference type="NCBI Taxonomy" id="877208"/>
    <lineage>
        <taxon>Bacteria</taxon>
        <taxon>Pseudomonadati</taxon>
        <taxon>Bacteroidota</taxon>
        <taxon>Cytophagia</taxon>
        <taxon>Cytophagales</taxon>
        <taxon>Hymenobacteraceae</taxon>
        <taxon>Hymenobacter</taxon>
    </lineage>
</organism>
<dbReference type="EMBL" id="SRLD01000025">
    <property type="protein sequence ID" value="TGE15192.1"/>
    <property type="molecule type" value="Genomic_DNA"/>
</dbReference>